<dbReference type="RefSeq" id="WP_213985546.1">
    <property type="nucleotide sequence ID" value="NZ_JAFMNX010000003.1"/>
</dbReference>
<keyword evidence="7" id="KW-0479">Metal-binding</keyword>
<keyword evidence="6" id="KW-0540">Nuclease</keyword>
<evidence type="ECO:0000256" key="6">
    <source>
        <dbReference type="ARBA" id="ARBA00022722"/>
    </source>
</evidence>
<comment type="caution">
    <text evidence="12">The sequence shown here is derived from an EMBL/GenBank/DDBJ whole genome shotgun (WGS) entry which is preliminary data.</text>
</comment>
<evidence type="ECO:0000256" key="4">
    <source>
        <dbReference type="ARBA" id="ARBA00011245"/>
    </source>
</evidence>
<evidence type="ECO:0000256" key="9">
    <source>
        <dbReference type="ARBA" id="ARBA00022801"/>
    </source>
</evidence>
<sequence>MTDTITLQAFSVAPEGTTTTTREKPSADTFQAYVDGSSLGNPGPAGWAVVLRERDAPGEPITTRVIVGSAVHATNNAMELEAATMALTSLPLDARGTVWSDAKYVVDGLNEWLPKWERNGWKGSKGKPVKNMREWLTLAAL</sequence>
<comment type="similarity">
    <text evidence="3">Belongs to the RNase H family.</text>
</comment>
<reference evidence="12 13" key="1">
    <citation type="submission" date="2021-03" db="EMBL/GenBank/DDBJ databases">
        <title>Tianweitania aestuarii sp. nov., isolated from a tidal flat.</title>
        <authorList>
            <person name="Park S."/>
            <person name="Yoon J.-H."/>
        </authorList>
    </citation>
    <scope>NUCLEOTIDE SEQUENCE [LARGE SCALE GENOMIC DNA]</scope>
    <source>
        <strain evidence="12 13">BSSL-BM11</strain>
    </source>
</reference>
<comment type="subunit">
    <text evidence="4">Monomer.</text>
</comment>
<dbReference type="InterPro" id="IPR022892">
    <property type="entry name" value="RNaseHI"/>
</dbReference>
<keyword evidence="8" id="KW-0255">Endonuclease</keyword>
<evidence type="ECO:0000256" key="1">
    <source>
        <dbReference type="ARBA" id="ARBA00000077"/>
    </source>
</evidence>
<evidence type="ECO:0000256" key="2">
    <source>
        <dbReference type="ARBA" id="ARBA00001946"/>
    </source>
</evidence>
<proteinExistence type="inferred from homology"/>
<comment type="cofactor">
    <cofactor evidence="2">
        <name>Mg(2+)</name>
        <dbReference type="ChEBI" id="CHEBI:18420"/>
    </cofactor>
</comment>
<keyword evidence="9" id="KW-0378">Hydrolase</keyword>
<evidence type="ECO:0000256" key="3">
    <source>
        <dbReference type="ARBA" id="ARBA00005300"/>
    </source>
</evidence>
<comment type="catalytic activity">
    <reaction evidence="1">
        <text>Endonucleolytic cleavage to 5'-phosphomonoester.</text>
        <dbReference type="EC" id="3.1.26.4"/>
    </reaction>
</comment>
<evidence type="ECO:0000256" key="10">
    <source>
        <dbReference type="ARBA" id="ARBA00022842"/>
    </source>
</evidence>
<dbReference type="PANTHER" id="PTHR10642:SF26">
    <property type="entry name" value="RIBONUCLEASE H1"/>
    <property type="match status" value="1"/>
</dbReference>
<dbReference type="InterPro" id="IPR036397">
    <property type="entry name" value="RNaseH_sf"/>
</dbReference>
<keyword evidence="10" id="KW-0460">Magnesium</keyword>
<gene>
    <name evidence="12" type="ORF">JYU29_14740</name>
</gene>
<dbReference type="EMBL" id="JAFMNX010000003">
    <property type="protein sequence ID" value="MBS9721946.1"/>
    <property type="molecule type" value="Genomic_DNA"/>
</dbReference>
<dbReference type="SUPFAM" id="SSF53098">
    <property type="entry name" value="Ribonuclease H-like"/>
    <property type="match status" value="1"/>
</dbReference>
<dbReference type="Gene3D" id="3.30.420.10">
    <property type="entry name" value="Ribonuclease H-like superfamily/Ribonuclease H"/>
    <property type="match status" value="1"/>
</dbReference>
<dbReference type="Proteomes" id="UP001297272">
    <property type="component" value="Unassembled WGS sequence"/>
</dbReference>
<dbReference type="InterPro" id="IPR050092">
    <property type="entry name" value="RNase_H"/>
</dbReference>
<evidence type="ECO:0000256" key="8">
    <source>
        <dbReference type="ARBA" id="ARBA00022759"/>
    </source>
</evidence>
<evidence type="ECO:0000259" key="11">
    <source>
        <dbReference type="PROSITE" id="PS50879"/>
    </source>
</evidence>
<organism evidence="12 13">
    <name type="scientific">Tianweitania aestuarii</name>
    <dbReference type="NCBI Taxonomy" id="2814886"/>
    <lineage>
        <taxon>Bacteria</taxon>
        <taxon>Pseudomonadati</taxon>
        <taxon>Pseudomonadota</taxon>
        <taxon>Alphaproteobacteria</taxon>
        <taxon>Hyphomicrobiales</taxon>
        <taxon>Phyllobacteriaceae</taxon>
        <taxon>Tianweitania</taxon>
    </lineage>
</organism>
<evidence type="ECO:0000313" key="13">
    <source>
        <dbReference type="Proteomes" id="UP001297272"/>
    </source>
</evidence>
<protein>
    <recommendedName>
        <fullName evidence="5">ribonuclease H</fullName>
        <ecNumber evidence="5">3.1.26.4</ecNumber>
    </recommendedName>
</protein>
<name>A0ABS5RY55_9HYPH</name>
<evidence type="ECO:0000313" key="12">
    <source>
        <dbReference type="EMBL" id="MBS9721946.1"/>
    </source>
</evidence>
<keyword evidence="13" id="KW-1185">Reference proteome</keyword>
<dbReference type="CDD" id="cd09278">
    <property type="entry name" value="RNase_HI_prokaryote_like"/>
    <property type="match status" value="1"/>
</dbReference>
<dbReference type="InterPro" id="IPR012337">
    <property type="entry name" value="RNaseH-like_sf"/>
</dbReference>
<dbReference type="EC" id="3.1.26.4" evidence="5"/>
<dbReference type="InterPro" id="IPR002156">
    <property type="entry name" value="RNaseH_domain"/>
</dbReference>
<evidence type="ECO:0000256" key="7">
    <source>
        <dbReference type="ARBA" id="ARBA00022723"/>
    </source>
</evidence>
<dbReference type="PANTHER" id="PTHR10642">
    <property type="entry name" value="RIBONUCLEASE H1"/>
    <property type="match status" value="1"/>
</dbReference>
<dbReference type="Pfam" id="PF00075">
    <property type="entry name" value="RNase_H"/>
    <property type="match status" value="1"/>
</dbReference>
<dbReference type="PROSITE" id="PS50879">
    <property type="entry name" value="RNASE_H_1"/>
    <property type="match status" value="1"/>
</dbReference>
<accession>A0ABS5RY55</accession>
<evidence type="ECO:0000256" key="5">
    <source>
        <dbReference type="ARBA" id="ARBA00012180"/>
    </source>
</evidence>
<feature type="domain" description="RNase H type-1" evidence="11">
    <location>
        <begin position="26"/>
        <end position="141"/>
    </location>
</feature>